<evidence type="ECO:0000256" key="6">
    <source>
        <dbReference type="ARBA" id="ARBA00022989"/>
    </source>
</evidence>
<evidence type="ECO:0000313" key="14">
    <source>
        <dbReference type="Proteomes" id="UP000216164"/>
    </source>
</evidence>
<gene>
    <name evidence="13" type="ORF">B7R77_19855</name>
</gene>
<dbReference type="PANTHER" id="PTHR30046">
    <property type="entry name" value="FLAGELLAR M-RING PROTEIN"/>
    <property type="match status" value="1"/>
</dbReference>
<evidence type="ECO:0000256" key="1">
    <source>
        <dbReference type="ARBA" id="ARBA00004117"/>
    </source>
</evidence>
<dbReference type="InterPro" id="IPR043427">
    <property type="entry name" value="YscJ/FliF"/>
</dbReference>
<feature type="compositionally biased region" description="Low complexity" evidence="9">
    <location>
        <begin position="351"/>
        <end position="394"/>
    </location>
</feature>
<evidence type="ECO:0000313" key="13">
    <source>
        <dbReference type="EMBL" id="OYQ09212.1"/>
    </source>
</evidence>
<feature type="compositionally biased region" description="Low complexity" evidence="9">
    <location>
        <begin position="555"/>
        <end position="565"/>
    </location>
</feature>
<dbReference type="AlphaFoldDB" id="A0AAP7ZHW4"/>
<evidence type="ECO:0000256" key="5">
    <source>
        <dbReference type="ARBA" id="ARBA00022692"/>
    </source>
</evidence>
<dbReference type="PANTHER" id="PTHR30046:SF0">
    <property type="entry name" value="FLAGELLAR M-RING PROTEIN"/>
    <property type="match status" value="1"/>
</dbReference>
<evidence type="ECO:0000256" key="9">
    <source>
        <dbReference type="SAM" id="MobiDB-lite"/>
    </source>
</evidence>
<accession>A0AAP7ZHW4</accession>
<evidence type="ECO:0000259" key="11">
    <source>
        <dbReference type="Pfam" id="PF01514"/>
    </source>
</evidence>
<name>A0AAP7ZHW4_RALSL</name>
<keyword evidence="8" id="KW-0975">Bacterial flagellum</keyword>
<feature type="region of interest" description="Disordered" evidence="9">
    <location>
        <begin position="555"/>
        <end position="583"/>
    </location>
</feature>
<feature type="compositionally biased region" description="Polar residues" evidence="9">
    <location>
        <begin position="304"/>
        <end position="329"/>
    </location>
</feature>
<keyword evidence="13" id="KW-0966">Cell projection</keyword>
<keyword evidence="4" id="KW-1003">Cell membrane</keyword>
<evidence type="ECO:0000256" key="8">
    <source>
        <dbReference type="ARBA" id="ARBA00023143"/>
    </source>
</evidence>
<comment type="similarity">
    <text evidence="3">Belongs to the FliF family.</text>
</comment>
<evidence type="ECO:0000256" key="2">
    <source>
        <dbReference type="ARBA" id="ARBA00004651"/>
    </source>
</evidence>
<dbReference type="PIRSF" id="PIRSF004862">
    <property type="entry name" value="FliF"/>
    <property type="match status" value="1"/>
</dbReference>
<keyword evidence="7 10" id="KW-0472">Membrane</keyword>
<dbReference type="GO" id="GO:0071973">
    <property type="term" value="P:bacterial-type flagellum-dependent cell motility"/>
    <property type="evidence" value="ECO:0007669"/>
    <property type="project" value="InterPro"/>
</dbReference>
<dbReference type="GO" id="GO:0009431">
    <property type="term" value="C:bacterial-type flagellum basal body, MS ring"/>
    <property type="evidence" value="ECO:0007669"/>
    <property type="project" value="InterPro"/>
</dbReference>
<dbReference type="Proteomes" id="UP000216164">
    <property type="component" value="Unassembled WGS sequence"/>
</dbReference>
<dbReference type="EMBL" id="NCTK01000002">
    <property type="protein sequence ID" value="OYQ09212.1"/>
    <property type="molecule type" value="Genomic_DNA"/>
</dbReference>
<dbReference type="RefSeq" id="WP_094394643.1">
    <property type="nucleotide sequence ID" value="NZ_NCTK01000002.1"/>
</dbReference>
<feature type="transmembrane region" description="Helical" evidence="10">
    <location>
        <begin position="48"/>
        <end position="67"/>
    </location>
</feature>
<keyword evidence="13" id="KW-0282">Flagellum</keyword>
<dbReference type="Pfam" id="PF01514">
    <property type="entry name" value="YscJ_FliF"/>
    <property type="match status" value="1"/>
</dbReference>
<keyword evidence="5 10" id="KW-0812">Transmembrane</keyword>
<evidence type="ECO:0000256" key="10">
    <source>
        <dbReference type="SAM" id="Phobius"/>
    </source>
</evidence>
<keyword evidence="6 10" id="KW-1133">Transmembrane helix</keyword>
<reference evidence="13 14" key="1">
    <citation type="submission" date="2017-04" db="EMBL/GenBank/DDBJ databases">
        <title>Genome Announcement: Closed genomes of Ralstonia solanacearum strains K60, UW551, and UW700.</title>
        <authorList>
            <person name="Hayes M."/>
            <person name="Macintyre A.M."/>
            <person name="Allen C."/>
        </authorList>
    </citation>
    <scope>NUCLEOTIDE SEQUENCE [LARGE SCALE GENOMIC DNA]</scope>
    <source>
        <strain evidence="13 14">UW25</strain>
    </source>
</reference>
<feature type="transmembrane region" description="Helical" evidence="10">
    <location>
        <begin position="505"/>
        <end position="524"/>
    </location>
</feature>
<comment type="caution">
    <text evidence="13">The sequence shown here is derived from an EMBL/GenBank/DDBJ whole genome shotgun (WGS) entry which is preliminary data.</text>
</comment>
<dbReference type="InterPro" id="IPR000067">
    <property type="entry name" value="FlgMring_FliF"/>
</dbReference>
<dbReference type="GO" id="GO:0005886">
    <property type="term" value="C:plasma membrane"/>
    <property type="evidence" value="ECO:0007669"/>
    <property type="project" value="UniProtKB-SubCell"/>
</dbReference>
<evidence type="ECO:0000256" key="3">
    <source>
        <dbReference type="ARBA" id="ARBA00007971"/>
    </source>
</evidence>
<organism evidence="13 14">
    <name type="scientific">Ralstonia solanacearum K60</name>
    <dbReference type="NCBI Taxonomy" id="1091042"/>
    <lineage>
        <taxon>Bacteria</taxon>
        <taxon>Pseudomonadati</taxon>
        <taxon>Pseudomonadota</taxon>
        <taxon>Betaproteobacteria</taxon>
        <taxon>Burkholderiales</taxon>
        <taxon>Burkholderiaceae</taxon>
        <taxon>Ralstonia</taxon>
        <taxon>Ralstonia solanacearum species complex</taxon>
    </lineage>
</organism>
<proteinExistence type="inferred from homology"/>
<feature type="domain" description="Flagellar M-ring C-terminal" evidence="12">
    <location>
        <begin position="276"/>
        <end position="476"/>
    </location>
</feature>
<dbReference type="InterPro" id="IPR013556">
    <property type="entry name" value="Flag_M-ring_C"/>
</dbReference>
<feature type="domain" description="Flagellar M-ring N-terminal" evidence="11">
    <location>
        <begin position="69"/>
        <end position="243"/>
    </location>
</feature>
<dbReference type="InterPro" id="IPR045851">
    <property type="entry name" value="AMP-bd_C_sf"/>
</dbReference>
<dbReference type="GO" id="GO:0003774">
    <property type="term" value="F:cytoskeletal motor activity"/>
    <property type="evidence" value="ECO:0007669"/>
    <property type="project" value="InterPro"/>
</dbReference>
<dbReference type="Gene3D" id="3.30.300.30">
    <property type="match status" value="1"/>
</dbReference>
<evidence type="ECO:0000256" key="7">
    <source>
        <dbReference type="ARBA" id="ARBA00023136"/>
    </source>
</evidence>
<evidence type="ECO:0000259" key="12">
    <source>
        <dbReference type="Pfam" id="PF08345"/>
    </source>
</evidence>
<feature type="region of interest" description="Disordered" evidence="9">
    <location>
        <begin position="304"/>
        <end position="402"/>
    </location>
</feature>
<comment type="subcellular location">
    <subcellularLocation>
        <location evidence="1">Bacterial flagellum basal body</location>
    </subcellularLocation>
    <subcellularLocation>
        <location evidence="2">Cell membrane</location>
        <topology evidence="2">Multi-pass membrane protein</topology>
    </subcellularLocation>
</comment>
<dbReference type="PRINTS" id="PR01009">
    <property type="entry name" value="FLGMRINGFLIF"/>
</dbReference>
<sequence>MPTTADSVAVADTLGTVEMPAVGQGAITRKNAGALGALGPFGRLSPRTLAMIAAAALIAVVAAATLWSRAPDYRVLYSNVADSDGGAIIAALQQMNVPYRFADGGSAIMVPEANVHEARLKLAAQGLPKGGLAGFELMENQKFGTSQFAEQVNYQRALEGELARTIQAMQEVQSARVHLALSKPSVFVREQAKPSASVLLKLYPGRMLDRSQVQAIGHLVSSSVPNLPLANVTVVDQSGRLLSSSFQDNASGLDPTQLNYVRDIEQGYIKRIEAILGPVVGEDNVRAQVTADVDLDNTEQMAETYRPNQDPANGVVRSTHTSESTQNKAGAQGGVPGALSNQPPTAPRMLPTAPAPASQQAAAGQNGQNGQNGPNAQNGQQQAAAATGQATTNNVESSARDTTINYEVDKTVRRTRAAVGTVRRLSVAVVVNYRADGKTWKPLSDADMVKLNALVKDAVGYDAKRGDSVNVVNSQFSGTLPASRDDLPLWKQPEMIHYAIQAAKYGALAIGFLILVFAVIRPLIRSMNKKEELATATFVGREGDDPNAPIITGAAAPAGPELEGPSSAGADGNEVPDELPQLKQNHEFEQKLETMRRIAQQNPRAVAAVIKQWVSTE</sequence>
<dbReference type="Pfam" id="PF08345">
    <property type="entry name" value="YscJ_FliF_C"/>
    <property type="match status" value="1"/>
</dbReference>
<evidence type="ECO:0000256" key="4">
    <source>
        <dbReference type="ARBA" id="ARBA00022475"/>
    </source>
</evidence>
<dbReference type="InterPro" id="IPR006182">
    <property type="entry name" value="FliF_N_dom"/>
</dbReference>
<dbReference type="NCBIfam" id="TIGR00206">
    <property type="entry name" value="fliF"/>
    <property type="match status" value="1"/>
</dbReference>
<protein>
    <submittedName>
        <fullName evidence="13">Flagellar M-ring protein FliF</fullName>
    </submittedName>
</protein>
<keyword evidence="13" id="KW-0969">Cilium</keyword>